<dbReference type="EMBL" id="VMBF01000001">
    <property type="protein sequence ID" value="TSJ82249.1"/>
    <property type="molecule type" value="Genomic_DNA"/>
</dbReference>
<keyword evidence="1" id="KW-0597">Phosphoprotein</keyword>
<dbReference type="PANTHER" id="PTHR44520:SF2">
    <property type="entry name" value="RESPONSE REGULATOR RCP1"/>
    <property type="match status" value="1"/>
</dbReference>
<dbReference type="Proteomes" id="UP000322315">
    <property type="component" value="Unassembled WGS sequence"/>
</dbReference>
<dbReference type="SUPFAM" id="SSF52172">
    <property type="entry name" value="CheY-like"/>
    <property type="match status" value="1"/>
</dbReference>
<dbReference type="Pfam" id="PF00072">
    <property type="entry name" value="Response_reg"/>
    <property type="match status" value="1"/>
</dbReference>
<evidence type="ECO:0000256" key="1">
    <source>
        <dbReference type="PROSITE-ProRule" id="PRU00169"/>
    </source>
</evidence>
<keyword evidence="5" id="KW-1185">Reference proteome</keyword>
<evidence type="ECO:0000313" key="5">
    <source>
        <dbReference type="Proteomes" id="UP000315145"/>
    </source>
</evidence>
<name>A0A5M7BKU3_9FLAO</name>
<dbReference type="EMBL" id="VWRS01000001">
    <property type="protein sequence ID" value="KAA5828004.1"/>
    <property type="molecule type" value="Genomic_DNA"/>
</dbReference>
<protein>
    <submittedName>
        <fullName evidence="3">Response regulator</fullName>
    </submittedName>
</protein>
<feature type="modified residue" description="4-aspartylphosphate" evidence="1">
    <location>
        <position position="67"/>
    </location>
</feature>
<evidence type="ECO:0000259" key="2">
    <source>
        <dbReference type="PROSITE" id="PS50110"/>
    </source>
</evidence>
<dbReference type="PROSITE" id="PS50110">
    <property type="entry name" value="RESPONSE_REGULATORY"/>
    <property type="match status" value="1"/>
</dbReference>
<gene>
    <name evidence="3" type="ORF">F2B50_04000</name>
    <name evidence="4" type="ORF">FPF71_04000</name>
</gene>
<dbReference type="SMART" id="SM00448">
    <property type="entry name" value="REC"/>
    <property type="match status" value="1"/>
</dbReference>
<reference evidence="3" key="3">
    <citation type="submission" date="2019-09" db="EMBL/GenBank/DDBJ databases">
        <authorList>
            <person name="Zhang D.-C."/>
        </authorList>
    </citation>
    <scope>NUCLEOTIDE SEQUENCE</scope>
    <source>
        <strain evidence="3">RU-4-M-4</strain>
    </source>
</reference>
<dbReference type="GO" id="GO:0000160">
    <property type="term" value="P:phosphorelay signal transduction system"/>
    <property type="evidence" value="ECO:0007669"/>
    <property type="project" value="InterPro"/>
</dbReference>
<dbReference type="AlphaFoldDB" id="A0A5M7BKU3"/>
<dbReference type="Gene3D" id="3.40.50.2300">
    <property type="match status" value="1"/>
</dbReference>
<evidence type="ECO:0000313" key="3">
    <source>
        <dbReference type="EMBL" id="KAA5828004.1"/>
    </source>
</evidence>
<dbReference type="RefSeq" id="WP_144115354.1">
    <property type="nucleotide sequence ID" value="NZ_JACHGE010000001.1"/>
</dbReference>
<dbReference type="PANTHER" id="PTHR44520">
    <property type="entry name" value="RESPONSE REGULATOR RCP1-RELATED"/>
    <property type="match status" value="1"/>
</dbReference>
<reference evidence="4 5" key="2">
    <citation type="submission" date="2019-07" db="EMBL/GenBank/DDBJ databases">
        <title>Algibacter marinivivus sp. nov., isolated from the surface of a marine red alga.</title>
        <authorList>
            <person name="Zhong X."/>
            <person name="Xu W."/>
            <person name="Zhang Y."/>
            <person name="Zhang Q."/>
            <person name="Du Z."/>
        </authorList>
    </citation>
    <scope>NUCLEOTIDE SEQUENCE [LARGE SCALE GENOMIC DNA]</scope>
    <source>
        <strain evidence="4 5">RU-4-M-4</strain>
    </source>
</reference>
<dbReference type="Proteomes" id="UP000315145">
    <property type="component" value="Unassembled WGS sequence"/>
</dbReference>
<reference evidence="3 6" key="1">
    <citation type="journal article" date="2015" name="Int. J. Syst. Evol. Microbiol.">
        <title>Algibacter amylolyticus sp. nov., isolated from intertidal sediment.</title>
        <authorList>
            <person name="Zhang D.C."/>
            <person name="Wu J."/>
            <person name="Neuner K."/>
            <person name="Yao J."/>
            <person name="Margesin R."/>
        </authorList>
    </citation>
    <scope>NUCLEOTIDE SEQUENCE [LARGE SCALE GENOMIC DNA]</scope>
    <source>
        <strain evidence="3 6">RU-4-M-4</strain>
    </source>
</reference>
<dbReference type="InterPro" id="IPR011006">
    <property type="entry name" value="CheY-like_superfamily"/>
</dbReference>
<sequence>MKPLRNIVLVDDSEVDLFIIKQVVEQFDETIRVVDFSSPVTALEYLKISLHPNNLNHLTRPNVLILDYDMPQCNGFEFLDRLKELEFLDVKGLKIYMLTSAINLIDVNKAKANFYCLDYLSKPLTVEDLHNISIDSRPFLKEYDYQENDINLDVYRREA</sequence>
<proteinExistence type="predicted"/>
<dbReference type="InterPro" id="IPR001789">
    <property type="entry name" value="Sig_transdc_resp-reg_receiver"/>
</dbReference>
<accession>A0A5M7BKU3</accession>
<dbReference type="OrthoDB" id="673128at2"/>
<feature type="domain" description="Response regulatory" evidence="2">
    <location>
        <begin position="6"/>
        <end position="137"/>
    </location>
</feature>
<comment type="caution">
    <text evidence="3">The sequence shown here is derived from an EMBL/GenBank/DDBJ whole genome shotgun (WGS) entry which is preliminary data.</text>
</comment>
<evidence type="ECO:0000313" key="4">
    <source>
        <dbReference type="EMBL" id="TSJ82249.1"/>
    </source>
</evidence>
<evidence type="ECO:0000313" key="6">
    <source>
        <dbReference type="Proteomes" id="UP000322315"/>
    </source>
</evidence>
<dbReference type="InterPro" id="IPR052893">
    <property type="entry name" value="TCS_response_regulator"/>
</dbReference>
<organism evidence="3 6">
    <name type="scientific">Algibacter amylolyticus</name>
    <dbReference type="NCBI Taxonomy" id="1608400"/>
    <lineage>
        <taxon>Bacteria</taxon>
        <taxon>Pseudomonadati</taxon>
        <taxon>Bacteroidota</taxon>
        <taxon>Flavobacteriia</taxon>
        <taxon>Flavobacteriales</taxon>
        <taxon>Flavobacteriaceae</taxon>
        <taxon>Algibacter</taxon>
    </lineage>
</organism>